<protein>
    <recommendedName>
        <fullName evidence="1">F-box domain-containing protein</fullName>
    </recommendedName>
</protein>
<evidence type="ECO:0000313" key="2">
    <source>
        <dbReference type="EMBL" id="KAJ7622334.1"/>
    </source>
</evidence>
<feature type="domain" description="F-box" evidence="1">
    <location>
        <begin position="4"/>
        <end position="67"/>
    </location>
</feature>
<evidence type="ECO:0000313" key="3">
    <source>
        <dbReference type="Proteomes" id="UP001221142"/>
    </source>
</evidence>
<dbReference type="AlphaFoldDB" id="A0AAD7FII0"/>
<dbReference type="Pfam" id="PF12937">
    <property type="entry name" value="F-box-like"/>
    <property type="match status" value="1"/>
</dbReference>
<comment type="caution">
    <text evidence="2">The sequence shown here is derived from an EMBL/GenBank/DDBJ whole genome shotgun (WGS) entry which is preliminary data.</text>
</comment>
<evidence type="ECO:0000259" key="1">
    <source>
        <dbReference type="Pfam" id="PF12937"/>
    </source>
</evidence>
<organism evidence="2 3">
    <name type="scientific">Roridomyces roridus</name>
    <dbReference type="NCBI Taxonomy" id="1738132"/>
    <lineage>
        <taxon>Eukaryota</taxon>
        <taxon>Fungi</taxon>
        <taxon>Dikarya</taxon>
        <taxon>Basidiomycota</taxon>
        <taxon>Agaricomycotina</taxon>
        <taxon>Agaricomycetes</taxon>
        <taxon>Agaricomycetidae</taxon>
        <taxon>Agaricales</taxon>
        <taxon>Marasmiineae</taxon>
        <taxon>Mycenaceae</taxon>
        <taxon>Roridomyces</taxon>
    </lineage>
</organism>
<gene>
    <name evidence="2" type="ORF">FB45DRAFT_1091204</name>
</gene>
<proteinExistence type="predicted"/>
<dbReference type="InterPro" id="IPR001810">
    <property type="entry name" value="F-box_dom"/>
</dbReference>
<dbReference type="EMBL" id="JARKIF010000015">
    <property type="protein sequence ID" value="KAJ7622334.1"/>
    <property type="molecule type" value="Genomic_DNA"/>
</dbReference>
<dbReference type="Proteomes" id="UP001221142">
    <property type="component" value="Unassembled WGS sequence"/>
</dbReference>
<accession>A0AAD7FII0</accession>
<reference evidence="2" key="1">
    <citation type="submission" date="2023-03" db="EMBL/GenBank/DDBJ databases">
        <title>Massive genome expansion in bonnet fungi (Mycena s.s.) driven by repeated elements and novel gene families across ecological guilds.</title>
        <authorList>
            <consortium name="Lawrence Berkeley National Laboratory"/>
            <person name="Harder C.B."/>
            <person name="Miyauchi S."/>
            <person name="Viragh M."/>
            <person name="Kuo A."/>
            <person name="Thoen E."/>
            <person name="Andreopoulos B."/>
            <person name="Lu D."/>
            <person name="Skrede I."/>
            <person name="Drula E."/>
            <person name="Henrissat B."/>
            <person name="Morin E."/>
            <person name="Kohler A."/>
            <person name="Barry K."/>
            <person name="LaButti K."/>
            <person name="Morin E."/>
            <person name="Salamov A."/>
            <person name="Lipzen A."/>
            <person name="Mereny Z."/>
            <person name="Hegedus B."/>
            <person name="Baldrian P."/>
            <person name="Stursova M."/>
            <person name="Weitz H."/>
            <person name="Taylor A."/>
            <person name="Grigoriev I.V."/>
            <person name="Nagy L.G."/>
            <person name="Martin F."/>
            <person name="Kauserud H."/>
        </authorList>
    </citation>
    <scope>NUCLEOTIDE SEQUENCE</scope>
    <source>
        <strain evidence="2">9284</strain>
    </source>
</reference>
<sequence>MPSFSSLPPELLTEITKYHPELLIDVDARIQGLPPNEFAGIDTLRALSHTCRSLRQVTLPELWKRVHTITDARKPERSGWQRDDRWFRPHSKMLRRRMIGIEKTPYVAPSVRSLTISLIGCNMYTWEPVAHFVRVLGLLPNLRSLTVLNVLTDIVDLLDSTFKGRTFPTIETLAIPPIMAALLPYFPNVHTLIPCGNLNATVKEILLSKSREVYEHVHTIHNLPVTREFIQSVQEKIPQLQCISIWQSLSQAELSLLTSLTFGSLTTLIIRVRDDTSQNLYTYYSHAPPPPSVDEVITAAEGMLRRSNGKGRKVLRVQRRGIQGWVREENVFVVE</sequence>
<keyword evidence="3" id="KW-1185">Reference proteome</keyword>
<name>A0AAD7FII0_9AGAR</name>